<gene>
    <name evidence="2" type="ORF">EX30DRAFT_91494</name>
</gene>
<feature type="region of interest" description="Disordered" evidence="1">
    <location>
        <begin position="1"/>
        <end position="73"/>
    </location>
</feature>
<dbReference type="AlphaFoldDB" id="A0A4V3SJF4"/>
<feature type="compositionally biased region" description="Low complexity" evidence="1">
    <location>
        <begin position="29"/>
        <end position="43"/>
    </location>
</feature>
<dbReference type="Proteomes" id="UP000298138">
    <property type="component" value="Unassembled WGS sequence"/>
</dbReference>
<dbReference type="EMBL" id="ML220113">
    <property type="protein sequence ID" value="TGZ83785.1"/>
    <property type="molecule type" value="Genomic_DNA"/>
</dbReference>
<dbReference type="InParanoid" id="A0A4V3SJF4"/>
<proteinExistence type="predicted"/>
<evidence type="ECO:0000313" key="3">
    <source>
        <dbReference type="Proteomes" id="UP000298138"/>
    </source>
</evidence>
<name>A0A4V3SJF4_9PEZI</name>
<organism evidence="2 3">
    <name type="scientific">Ascodesmis nigricans</name>
    <dbReference type="NCBI Taxonomy" id="341454"/>
    <lineage>
        <taxon>Eukaryota</taxon>
        <taxon>Fungi</taxon>
        <taxon>Dikarya</taxon>
        <taxon>Ascomycota</taxon>
        <taxon>Pezizomycotina</taxon>
        <taxon>Pezizomycetes</taxon>
        <taxon>Pezizales</taxon>
        <taxon>Ascodesmidaceae</taxon>
        <taxon>Ascodesmis</taxon>
    </lineage>
</organism>
<keyword evidence="3" id="KW-1185">Reference proteome</keyword>
<reference evidence="2 3" key="1">
    <citation type="submission" date="2019-04" db="EMBL/GenBank/DDBJ databases">
        <title>Comparative genomics and transcriptomics to analyze fruiting body development in filamentous ascomycetes.</title>
        <authorList>
            <consortium name="DOE Joint Genome Institute"/>
            <person name="Lutkenhaus R."/>
            <person name="Traeger S."/>
            <person name="Breuer J."/>
            <person name="Kuo A."/>
            <person name="Lipzen A."/>
            <person name="Pangilinan J."/>
            <person name="Dilworth D."/>
            <person name="Sandor L."/>
            <person name="Poggeler S."/>
            <person name="Barry K."/>
            <person name="Grigoriev I.V."/>
            <person name="Nowrousian M."/>
        </authorList>
    </citation>
    <scope>NUCLEOTIDE SEQUENCE [LARGE SCALE GENOMIC DNA]</scope>
    <source>
        <strain evidence="2 3">CBS 389.68</strain>
    </source>
</reference>
<evidence type="ECO:0000313" key="2">
    <source>
        <dbReference type="EMBL" id="TGZ83785.1"/>
    </source>
</evidence>
<evidence type="ECO:0000256" key="1">
    <source>
        <dbReference type="SAM" id="MobiDB-lite"/>
    </source>
</evidence>
<sequence>MASRSKDPSLEPPTTIFNPQTPIRQTLHPSPNLNSTTPNPTASATNSLRVPNDRYHPISNSSHHSQRVPSPEPPLIYHVPRLLTPDKRDHDIALGKYPRLAQRVSPYAGNRAHSPSVMLEEGVGTGYRAGSIRNAKSGLDGAMSINLMGNRIGNPSGRRDEVGNRVRDVGLGAHMKSESWSSIDTEELVNCSWSWKKVKRLVKDWAMGKR</sequence>
<feature type="compositionally biased region" description="Polar residues" evidence="1">
    <location>
        <begin position="15"/>
        <end position="28"/>
    </location>
</feature>
<accession>A0A4V3SJF4</accession>
<protein>
    <submittedName>
        <fullName evidence="2">Uncharacterized protein</fullName>
    </submittedName>
</protein>